<evidence type="ECO:0000313" key="2">
    <source>
        <dbReference type="EMBL" id="EWH08803.1"/>
    </source>
</evidence>
<dbReference type="Gene3D" id="2.60.120.1620">
    <property type="match status" value="1"/>
</dbReference>
<protein>
    <submittedName>
        <fullName evidence="2">Uncharacterized protein</fullName>
    </submittedName>
</protein>
<sequence>MKVQLLKTLVVAHFAFYSWASHAAPSYVEQNGTVVIEAENFAAQHLDNKRRWHIFSQTQFQHKYQDSDLPHFENASRGAYIELLPDTRANHHETLVRGENFAEFGGAVAVLSYPVLFETPGRYYIWARAFSTGSEDNGVHFGLNNQWPESSARLQLCDGKDQWTWSSARRVPENHCGTPNTVTIDVPTAGVHNFMLSMREDGFELDKIILTQDKHFQPNGHSMAETIASQQQFPEKTQLKGILQYKRILDSSENFKYVVDKREVGTHQLTLVTLSQRIGQTSFQILQNGQQIASFTNPKMSVDNKELYLSVDGVSLSKNDIIEVKVQPDQSGQPTQNLWRALVVGTQK</sequence>
<organism evidence="2 3">
    <name type="scientific">Catenovulum agarivorans DS-2</name>
    <dbReference type="NCBI Taxonomy" id="1328313"/>
    <lineage>
        <taxon>Bacteria</taxon>
        <taxon>Pseudomonadati</taxon>
        <taxon>Pseudomonadota</taxon>
        <taxon>Gammaproteobacteria</taxon>
        <taxon>Alteromonadales</taxon>
        <taxon>Alteromonadaceae</taxon>
        <taxon>Catenovulum</taxon>
    </lineage>
</organism>
<dbReference type="OrthoDB" id="266054at2"/>
<evidence type="ECO:0000256" key="1">
    <source>
        <dbReference type="SAM" id="SignalP"/>
    </source>
</evidence>
<dbReference type="AlphaFoldDB" id="W7QL12"/>
<dbReference type="EMBL" id="ARZY01000036">
    <property type="protein sequence ID" value="EWH08803.1"/>
    <property type="molecule type" value="Genomic_DNA"/>
</dbReference>
<proteinExistence type="predicted"/>
<dbReference type="STRING" id="1328313.DS2_15484"/>
<dbReference type="eggNOG" id="COG3055">
    <property type="taxonomic scope" value="Bacteria"/>
</dbReference>
<feature type="chain" id="PRO_5004898136" evidence="1">
    <location>
        <begin position="24"/>
        <end position="348"/>
    </location>
</feature>
<reference evidence="2 3" key="1">
    <citation type="journal article" date="2014" name="Genome Announc.">
        <title>Draft Genome Sequence of the Agar-Degrading Bacterium Catenovulum sp. Strain DS-2, Isolated from Intestines of Haliotis diversicolor.</title>
        <authorList>
            <person name="Shan D."/>
            <person name="Li X."/>
            <person name="Gu Z."/>
            <person name="Wei G."/>
            <person name="Gao Z."/>
            <person name="Shao Z."/>
        </authorList>
    </citation>
    <scope>NUCLEOTIDE SEQUENCE [LARGE SCALE GENOMIC DNA]</scope>
    <source>
        <strain evidence="2 3">DS-2</strain>
    </source>
</reference>
<name>W7QL12_9ALTE</name>
<comment type="caution">
    <text evidence="2">The sequence shown here is derived from an EMBL/GenBank/DDBJ whole genome shotgun (WGS) entry which is preliminary data.</text>
</comment>
<keyword evidence="1" id="KW-0732">Signal</keyword>
<evidence type="ECO:0000313" key="3">
    <source>
        <dbReference type="Proteomes" id="UP000019276"/>
    </source>
</evidence>
<dbReference type="RefSeq" id="WP_035015758.1">
    <property type="nucleotide sequence ID" value="NZ_ARZY01000036.1"/>
</dbReference>
<gene>
    <name evidence="2" type="ORF">DS2_15484</name>
</gene>
<dbReference type="Proteomes" id="UP000019276">
    <property type="component" value="Unassembled WGS sequence"/>
</dbReference>
<feature type="signal peptide" evidence="1">
    <location>
        <begin position="1"/>
        <end position="23"/>
    </location>
</feature>
<keyword evidence="3" id="KW-1185">Reference proteome</keyword>
<accession>W7QL12</accession>